<accession>A0ABS2FDQ3</accession>
<evidence type="ECO:0000259" key="4">
    <source>
        <dbReference type="Pfam" id="PF00149"/>
    </source>
</evidence>
<proteinExistence type="predicted"/>
<dbReference type="Proteomes" id="UP000767334">
    <property type="component" value="Unassembled WGS sequence"/>
</dbReference>
<keyword evidence="6" id="KW-1185">Reference proteome</keyword>
<dbReference type="PANTHER" id="PTHR31302">
    <property type="entry name" value="TRANSMEMBRANE PROTEIN WITH METALLOPHOSPHOESTERASE DOMAIN-RELATED"/>
    <property type="match status" value="1"/>
</dbReference>
<dbReference type="Gene3D" id="3.60.21.10">
    <property type="match status" value="1"/>
</dbReference>
<reference evidence="5 6" key="1">
    <citation type="journal article" date="2021" name="Sci. Rep.">
        <title>The distribution of antibiotic resistance genes in chicken gut microbiota commensals.</title>
        <authorList>
            <person name="Juricova H."/>
            <person name="Matiasovicova J."/>
            <person name="Kubasova T."/>
            <person name="Cejkova D."/>
            <person name="Rychlik I."/>
        </authorList>
    </citation>
    <scope>NUCLEOTIDE SEQUENCE [LARGE SCALE GENOMIC DNA]</scope>
    <source>
        <strain evidence="5 6">An435</strain>
    </source>
</reference>
<dbReference type="Pfam" id="PF00149">
    <property type="entry name" value="Metallophos"/>
    <property type="match status" value="1"/>
</dbReference>
<evidence type="ECO:0000256" key="2">
    <source>
        <dbReference type="ARBA" id="ARBA00022801"/>
    </source>
</evidence>
<feature type="coiled-coil region" evidence="3">
    <location>
        <begin position="103"/>
        <end position="138"/>
    </location>
</feature>
<dbReference type="RefSeq" id="WP_148324829.1">
    <property type="nucleotide sequence ID" value="NZ_JACJLL010000019.1"/>
</dbReference>
<dbReference type="SUPFAM" id="SSF56300">
    <property type="entry name" value="Metallo-dependent phosphatases"/>
    <property type="match status" value="1"/>
</dbReference>
<keyword evidence="3" id="KW-0175">Coiled coil</keyword>
<dbReference type="CDD" id="cd07385">
    <property type="entry name" value="MPP_YkuE_C"/>
    <property type="match status" value="1"/>
</dbReference>
<evidence type="ECO:0000313" key="5">
    <source>
        <dbReference type="EMBL" id="MBM6818670.1"/>
    </source>
</evidence>
<evidence type="ECO:0000256" key="1">
    <source>
        <dbReference type="ARBA" id="ARBA00022723"/>
    </source>
</evidence>
<feature type="domain" description="Calcineurin-like phosphoesterase" evidence="4">
    <location>
        <begin position="37"/>
        <end position="218"/>
    </location>
</feature>
<dbReference type="InterPro" id="IPR029052">
    <property type="entry name" value="Metallo-depent_PP-like"/>
</dbReference>
<dbReference type="InterPro" id="IPR051158">
    <property type="entry name" value="Metallophosphoesterase_sf"/>
</dbReference>
<name>A0ABS2FDQ3_9CLOT</name>
<comment type="caution">
    <text evidence="5">The sequence shown here is derived from an EMBL/GenBank/DDBJ whole genome shotgun (WGS) entry which is preliminary data.</text>
</comment>
<sequence length="284" mass="32557">MEIIFAIAIITGAFCYYQNNKISITNLKVKGKVNNRIRIVQISDLHSKEFGKNNSTLYKIIIKQKPDIIVATGDLIDSNMKRIDEIIEFCNRLNKKAPVYYILGNNEIRCSRLNEIIEKLKEKNINVLENEIETIKIKDNIINILGLAEKRVDKGEMFYSKINSRYEVDNVDSLFRKLEKAIGIKIVLSHYPENYEYVGQYSYSKYNFDIMFSGHAHGGQFILPGIGGIFAPGQGLFPKYYKGIYGEKSKLVVSRGLGNSGFPLRLFNRPDVVVLDITRNKRIK</sequence>
<keyword evidence="1" id="KW-0479">Metal-binding</keyword>
<dbReference type="EMBL" id="JACJLL010000019">
    <property type="protein sequence ID" value="MBM6818670.1"/>
    <property type="molecule type" value="Genomic_DNA"/>
</dbReference>
<gene>
    <name evidence="5" type="ORF">H6A19_04820</name>
</gene>
<evidence type="ECO:0000256" key="3">
    <source>
        <dbReference type="SAM" id="Coils"/>
    </source>
</evidence>
<protein>
    <submittedName>
        <fullName evidence="5">Metallophosphoesterase</fullName>
    </submittedName>
</protein>
<organism evidence="5 6">
    <name type="scientific">Clostridium saudiense</name>
    <dbReference type="NCBI Taxonomy" id="1414720"/>
    <lineage>
        <taxon>Bacteria</taxon>
        <taxon>Bacillati</taxon>
        <taxon>Bacillota</taxon>
        <taxon>Clostridia</taxon>
        <taxon>Eubacteriales</taxon>
        <taxon>Clostridiaceae</taxon>
        <taxon>Clostridium</taxon>
    </lineage>
</organism>
<dbReference type="InterPro" id="IPR004843">
    <property type="entry name" value="Calcineurin-like_PHP"/>
</dbReference>
<keyword evidence="2" id="KW-0378">Hydrolase</keyword>
<dbReference type="PANTHER" id="PTHR31302:SF31">
    <property type="entry name" value="PHOSPHODIESTERASE YAEI"/>
    <property type="match status" value="1"/>
</dbReference>
<evidence type="ECO:0000313" key="6">
    <source>
        <dbReference type="Proteomes" id="UP000767334"/>
    </source>
</evidence>